<sequence>MPRSIPTGSRIRERRLALGRKQTAVAGTVGISPSYLNLIEHNRRAIGGSLLSRLATALETDRAALAEDGDEALIEELRAAAGAQQNNEAEFDDAPDLARRFPHWAGLIAAQARALAAQARTIEALSDRLSHDPTLADAMHELLSTVSVVRSTASILAQTPEIDANWLGRFHANLDADSRRLADGAEAVVGLFDRQAARGADRMLPSETVSRFLDDAGHRFDVLERDGVAAVPDLVGGLTGEDARVLATEILTGDAEDASRLPRALVEAADGPDDLIAAAGGDLALVLRRMGVVDPGRGLVICDAAGALLRRKPVAGFPLPVMGAGCPLWPVYTALGQPGRPLTVVVETPDGADWRVHAIAQAVAVAGFGAAPVIRATMLLTRTQSGGAGAPVGPGCRVCPRIECPARREPSVLSTRPDMLDMVDLTGDTLPRS</sequence>
<dbReference type="Pfam" id="PF09856">
    <property type="entry name" value="ScfRs"/>
    <property type="match status" value="1"/>
</dbReference>
<dbReference type="RefSeq" id="WP_175495904.1">
    <property type="nucleotide sequence ID" value="NZ_FNZQ01000006.1"/>
</dbReference>
<evidence type="ECO:0000313" key="3">
    <source>
        <dbReference type="Proteomes" id="UP000199283"/>
    </source>
</evidence>
<dbReference type="Gene3D" id="1.10.260.40">
    <property type="entry name" value="lambda repressor-like DNA-binding domains"/>
    <property type="match status" value="1"/>
</dbReference>
<dbReference type="Pfam" id="PF01381">
    <property type="entry name" value="HTH_3"/>
    <property type="match status" value="1"/>
</dbReference>
<dbReference type="AlphaFoldDB" id="A0A1H7RB92"/>
<name>A0A1H7RB92_9RHOB</name>
<evidence type="ECO:0000313" key="2">
    <source>
        <dbReference type="EMBL" id="SEL57248.1"/>
    </source>
</evidence>
<dbReference type="STRING" id="188906.SAMN04488526_3005"/>
<dbReference type="InterPro" id="IPR010982">
    <property type="entry name" value="Lambda_DNA-bd_dom_sf"/>
</dbReference>
<dbReference type="EMBL" id="FNZQ01000006">
    <property type="protein sequence ID" value="SEL57248.1"/>
    <property type="molecule type" value="Genomic_DNA"/>
</dbReference>
<reference evidence="2 3" key="1">
    <citation type="submission" date="2016-10" db="EMBL/GenBank/DDBJ databases">
        <authorList>
            <person name="de Groot N.N."/>
        </authorList>
    </citation>
    <scope>NUCLEOTIDE SEQUENCE [LARGE SCALE GENOMIC DNA]</scope>
    <source>
        <strain evidence="2 3">DSM 14858</strain>
    </source>
</reference>
<proteinExistence type="predicted"/>
<dbReference type="Proteomes" id="UP000199283">
    <property type="component" value="Unassembled WGS sequence"/>
</dbReference>
<dbReference type="SMART" id="SM00530">
    <property type="entry name" value="HTH_XRE"/>
    <property type="match status" value="1"/>
</dbReference>
<dbReference type="PROSITE" id="PS50943">
    <property type="entry name" value="HTH_CROC1"/>
    <property type="match status" value="1"/>
</dbReference>
<accession>A0A1H7RB92</accession>
<dbReference type="InterPro" id="IPR001387">
    <property type="entry name" value="Cro/C1-type_HTH"/>
</dbReference>
<dbReference type="GO" id="GO:0003677">
    <property type="term" value="F:DNA binding"/>
    <property type="evidence" value="ECO:0007669"/>
    <property type="project" value="InterPro"/>
</dbReference>
<protein>
    <recommendedName>
        <fullName evidence="1">HTH cro/C1-type domain-containing protein</fullName>
    </recommendedName>
</protein>
<dbReference type="CDD" id="cd00093">
    <property type="entry name" value="HTH_XRE"/>
    <property type="match status" value="1"/>
</dbReference>
<evidence type="ECO:0000259" key="1">
    <source>
        <dbReference type="PROSITE" id="PS50943"/>
    </source>
</evidence>
<gene>
    <name evidence="2" type="ORF">SAMN04488526_3005</name>
</gene>
<dbReference type="SUPFAM" id="SSF47413">
    <property type="entry name" value="lambda repressor-like DNA-binding domains"/>
    <property type="match status" value="1"/>
</dbReference>
<keyword evidence="3" id="KW-1185">Reference proteome</keyword>
<feature type="domain" description="HTH cro/C1-type" evidence="1">
    <location>
        <begin position="11"/>
        <end position="65"/>
    </location>
</feature>
<organism evidence="2 3">
    <name type="scientific">Jannaschia helgolandensis</name>
    <dbReference type="NCBI Taxonomy" id="188906"/>
    <lineage>
        <taxon>Bacteria</taxon>
        <taxon>Pseudomonadati</taxon>
        <taxon>Pseudomonadota</taxon>
        <taxon>Alphaproteobacteria</taxon>
        <taxon>Rhodobacterales</taxon>
        <taxon>Roseobacteraceae</taxon>
        <taxon>Jannaschia</taxon>
    </lineage>
</organism>
<dbReference type="InterPro" id="IPR018653">
    <property type="entry name" value="ScfR_C"/>
</dbReference>